<feature type="region of interest" description="Disordered" evidence="1">
    <location>
        <begin position="38"/>
        <end position="107"/>
    </location>
</feature>
<accession>A0AAW1S8T8</accession>
<evidence type="ECO:0000313" key="2">
    <source>
        <dbReference type="EMBL" id="KAK9841946.1"/>
    </source>
</evidence>
<dbReference type="Proteomes" id="UP001445335">
    <property type="component" value="Unassembled WGS sequence"/>
</dbReference>
<feature type="compositionally biased region" description="Basic and acidic residues" evidence="1">
    <location>
        <begin position="95"/>
        <end position="105"/>
    </location>
</feature>
<organism evidence="2 3">
    <name type="scientific">Elliptochloris bilobata</name>
    <dbReference type="NCBI Taxonomy" id="381761"/>
    <lineage>
        <taxon>Eukaryota</taxon>
        <taxon>Viridiplantae</taxon>
        <taxon>Chlorophyta</taxon>
        <taxon>core chlorophytes</taxon>
        <taxon>Trebouxiophyceae</taxon>
        <taxon>Trebouxiophyceae incertae sedis</taxon>
        <taxon>Elliptochloris clade</taxon>
        <taxon>Elliptochloris</taxon>
    </lineage>
</organism>
<protein>
    <submittedName>
        <fullName evidence="2">Uncharacterized protein</fullName>
    </submittedName>
</protein>
<proteinExistence type="predicted"/>
<keyword evidence="3" id="KW-1185">Reference proteome</keyword>
<dbReference type="EMBL" id="JALJOU010000009">
    <property type="protein sequence ID" value="KAK9841946.1"/>
    <property type="molecule type" value="Genomic_DNA"/>
</dbReference>
<sequence length="125" mass="13213">MAATVALRHPGTAVKRTKATVGMDVDVQSAGSLRAYADASEPASDVAVDGGKGRGAQGKGVLSVRRPGKAGKRGALSHKQKRRKAQALEKAVASADRRESKKGKLDQLVQRKRVTKALWVTEKGK</sequence>
<dbReference type="AlphaFoldDB" id="A0AAW1S8T8"/>
<feature type="compositionally biased region" description="Basic residues" evidence="1">
    <location>
        <begin position="66"/>
        <end position="85"/>
    </location>
</feature>
<evidence type="ECO:0000256" key="1">
    <source>
        <dbReference type="SAM" id="MobiDB-lite"/>
    </source>
</evidence>
<reference evidence="2 3" key="1">
    <citation type="journal article" date="2024" name="Nat. Commun.">
        <title>Phylogenomics reveals the evolutionary origins of lichenization in chlorophyte algae.</title>
        <authorList>
            <person name="Puginier C."/>
            <person name="Libourel C."/>
            <person name="Otte J."/>
            <person name="Skaloud P."/>
            <person name="Haon M."/>
            <person name="Grisel S."/>
            <person name="Petersen M."/>
            <person name="Berrin J.G."/>
            <person name="Delaux P.M."/>
            <person name="Dal Grande F."/>
            <person name="Keller J."/>
        </authorList>
    </citation>
    <scope>NUCLEOTIDE SEQUENCE [LARGE SCALE GENOMIC DNA]</scope>
    <source>
        <strain evidence="2 3">SAG 245.80</strain>
    </source>
</reference>
<gene>
    <name evidence="2" type="ORF">WJX81_000277</name>
</gene>
<comment type="caution">
    <text evidence="2">The sequence shown here is derived from an EMBL/GenBank/DDBJ whole genome shotgun (WGS) entry which is preliminary data.</text>
</comment>
<evidence type="ECO:0000313" key="3">
    <source>
        <dbReference type="Proteomes" id="UP001445335"/>
    </source>
</evidence>
<name>A0AAW1S8T8_9CHLO</name>